<feature type="domain" description="DUF4031" evidence="1">
    <location>
        <begin position="4"/>
        <end position="79"/>
    </location>
</feature>
<proteinExistence type="predicted"/>
<organism evidence="2 3">
    <name type="scientific">Burkholderia vietnamiensis (strain G4 / LMG 22486)</name>
    <name type="common">Burkholderia cepacia (strain R1808)</name>
    <dbReference type="NCBI Taxonomy" id="269482"/>
    <lineage>
        <taxon>Bacteria</taxon>
        <taxon>Pseudomonadati</taxon>
        <taxon>Pseudomonadota</taxon>
        <taxon>Betaproteobacteria</taxon>
        <taxon>Burkholderiales</taxon>
        <taxon>Burkholderiaceae</taxon>
        <taxon>Burkholderia</taxon>
        <taxon>Burkholderia cepacia complex</taxon>
    </lineage>
</organism>
<dbReference type="HOGENOM" id="CLU_165258_2_0_4"/>
<protein>
    <recommendedName>
        <fullName evidence="1">DUF4031 domain-containing protein</fullName>
    </recommendedName>
</protein>
<dbReference type="InterPro" id="IPR025109">
    <property type="entry name" value="DUF4031"/>
</dbReference>
<gene>
    <name evidence="2" type="ordered locus">Bcep1808_6938</name>
</gene>
<sequence>MTAYVDDAAILYKGKLRYHMTADTLGELHDFAHQIGVNRCWFHRGARHPHYDITTEQREAAITAGAHAVTARELLSAAKRLVESSSRAAAFDSA</sequence>
<reference evidence="2 3" key="1">
    <citation type="submission" date="2007-03" db="EMBL/GenBank/DDBJ databases">
        <title>Complete sequence of plasmid pBVIE01 of Burkholderia vietnamiensis G4.</title>
        <authorList>
            <consortium name="US DOE Joint Genome Institute"/>
            <person name="Copeland A."/>
            <person name="Lucas S."/>
            <person name="Lapidus A."/>
            <person name="Barry K."/>
            <person name="Detter J.C."/>
            <person name="Glavina del Rio T."/>
            <person name="Hammon N."/>
            <person name="Israni S."/>
            <person name="Dalin E."/>
            <person name="Tice H."/>
            <person name="Pitluck S."/>
            <person name="Chain P."/>
            <person name="Malfatti S."/>
            <person name="Shin M."/>
            <person name="Vergez L."/>
            <person name="Schmutz J."/>
            <person name="Larimer F."/>
            <person name="Land M."/>
            <person name="Hauser L."/>
            <person name="Kyrpides N."/>
            <person name="Tiedje J."/>
            <person name="Richardson P."/>
        </authorList>
    </citation>
    <scope>NUCLEOTIDE SEQUENCE [LARGE SCALE GENOMIC DNA]</scope>
    <source>
        <strain evidence="3">G4 / LMG 22486</strain>
        <plasmid evidence="2 3">pBVIE01</plasmid>
    </source>
</reference>
<dbReference type="Pfam" id="PF13223">
    <property type="entry name" value="DUF4031"/>
    <property type="match status" value="1"/>
</dbReference>
<dbReference type="AlphaFoldDB" id="A4JU72"/>
<evidence type="ECO:0000313" key="3">
    <source>
        <dbReference type="Proteomes" id="UP000002287"/>
    </source>
</evidence>
<geneLocation type="plasmid" evidence="2 3">
    <name>pBVIE01</name>
</geneLocation>
<dbReference type="KEGG" id="bvi:Bcep1808_6938"/>
<accession>A4JU72</accession>
<keyword evidence="2" id="KW-0614">Plasmid</keyword>
<evidence type="ECO:0000313" key="2">
    <source>
        <dbReference type="EMBL" id="ABO59825.1"/>
    </source>
</evidence>
<dbReference type="EMBL" id="CP000617">
    <property type="protein sequence ID" value="ABO59825.1"/>
    <property type="molecule type" value="Genomic_DNA"/>
</dbReference>
<name>A4JU72_BURVG</name>
<evidence type="ECO:0000259" key="1">
    <source>
        <dbReference type="Pfam" id="PF13223"/>
    </source>
</evidence>
<dbReference type="Proteomes" id="UP000002287">
    <property type="component" value="Plasmid pBVIE01"/>
</dbReference>